<dbReference type="AlphaFoldDB" id="A0A6S7G7C3"/>
<reference evidence="1" key="1">
    <citation type="submission" date="2020-04" db="EMBL/GenBank/DDBJ databases">
        <authorList>
            <person name="Alioto T."/>
            <person name="Alioto T."/>
            <person name="Gomez Garrido J."/>
        </authorList>
    </citation>
    <scope>NUCLEOTIDE SEQUENCE</scope>
    <source>
        <strain evidence="1">A484AB</strain>
    </source>
</reference>
<dbReference type="Proteomes" id="UP001152795">
    <property type="component" value="Unassembled WGS sequence"/>
</dbReference>
<gene>
    <name evidence="1" type="ORF">PACLA_8A077211</name>
</gene>
<evidence type="ECO:0000313" key="1">
    <source>
        <dbReference type="EMBL" id="CAB3987858.1"/>
    </source>
</evidence>
<protein>
    <submittedName>
        <fullName evidence="1">Uncharacterized protein</fullName>
    </submittedName>
</protein>
<proteinExistence type="predicted"/>
<comment type="caution">
    <text evidence="1">The sequence shown here is derived from an EMBL/GenBank/DDBJ whole genome shotgun (WGS) entry which is preliminary data.</text>
</comment>
<name>A0A6S7G7C3_PARCT</name>
<dbReference type="EMBL" id="CACRXK020001244">
    <property type="protein sequence ID" value="CAB3987858.1"/>
    <property type="molecule type" value="Genomic_DNA"/>
</dbReference>
<accession>A0A6S7G7C3</accession>
<sequence>MNETFSVEQDENSSIVVLGVTPVGIAKEHVSEANQLTFTSNPPATIVSNNIELAAVRCGSIIEITESICDQDPILKNPFSKNQFRNRPPSYLKRPTQDWLHHSELVHQVMKPMKHSRDAYGQFLFDLQPDLSKNIAFLLLIVQRWF</sequence>
<keyword evidence="2" id="KW-1185">Reference proteome</keyword>
<evidence type="ECO:0000313" key="2">
    <source>
        <dbReference type="Proteomes" id="UP001152795"/>
    </source>
</evidence>
<organism evidence="1 2">
    <name type="scientific">Paramuricea clavata</name>
    <name type="common">Red gorgonian</name>
    <name type="synonym">Violescent sea-whip</name>
    <dbReference type="NCBI Taxonomy" id="317549"/>
    <lineage>
        <taxon>Eukaryota</taxon>
        <taxon>Metazoa</taxon>
        <taxon>Cnidaria</taxon>
        <taxon>Anthozoa</taxon>
        <taxon>Octocorallia</taxon>
        <taxon>Malacalcyonacea</taxon>
        <taxon>Plexauridae</taxon>
        <taxon>Paramuricea</taxon>
    </lineage>
</organism>